<comment type="caution">
    <text evidence="1">The sequence shown here is derived from an EMBL/GenBank/DDBJ whole genome shotgun (WGS) entry which is preliminary data.</text>
</comment>
<sequence>MVRDGWLHSAIGEDSRERILQLSPHALQAVPALQAQWQATARAARSLEADLGQSLEQVLRSALQALEQRPFAQRLREARED</sequence>
<gene>
    <name evidence="1" type="ORF">G6F51_014263</name>
</gene>
<evidence type="ECO:0000313" key="2">
    <source>
        <dbReference type="Proteomes" id="UP000717996"/>
    </source>
</evidence>
<protein>
    <submittedName>
        <fullName evidence="1">Uncharacterized protein</fullName>
    </submittedName>
</protein>
<dbReference type="Proteomes" id="UP000717996">
    <property type="component" value="Unassembled WGS sequence"/>
</dbReference>
<organism evidence="1 2">
    <name type="scientific">Rhizopus oryzae</name>
    <name type="common">Mucormycosis agent</name>
    <name type="synonym">Rhizopus arrhizus var. delemar</name>
    <dbReference type="NCBI Taxonomy" id="64495"/>
    <lineage>
        <taxon>Eukaryota</taxon>
        <taxon>Fungi</taxon>
        <taxon>Fungi incertae sedis</taxon>
        <taxon>Mucoromycota</taxon>
        <taxon>Mucoromycotina</taxon>
        <taxon>Mucoromycetes</taxon>
        <taxon>Mucorales</taxon>
        <taxon>Mucorineae</taxon>
        <taxon>Rhizopodaceae</taxon>
        <taxon>Rhizopus</taxon>
    </lineage>
</organism>
<name>A0A9P7BZG6_RHIOR</name>
<accession>A0A9P7BZG6</accession>
<reference evidence="1" key="1">
    <citation type="journal article" date="2020" name="Microb. Genom.">
        <title>Genetic diversity of clinical and environmental Mucorales isolates obtained from an investigation of mucormycosis cases among solid organ transplant recipients.</title>
        <authorList>
            <person name="Nguyen M.H."/>
            <person name="Kaul D."/>
            <person name="Muto C."/>
            <person name="Cheng S.J."/>
            <person name="Richter R.A."/>
            <person name="Bruno V.M."/>
            <person name="Liu G."/>
            <person name="Beyhan S."/>
            <person name="Sundermann A.J."/>
            <person name="Mounaud S."/>
            <person name="Pasculle A.W."/>
            <person name="Nierman W.C."/>
            <person name="Driscoll E."/>
            <person name="Cumbie R."/>
            <person name="Clancy C.J."/>
            <person name="Dupont C.L."/>
        </authorList>
    </citation>
    <scope>NUCLEOTIDE SEQUENCE</scope>
    <source>
        <strain evidence="1">GL16</strain>
    </source>
</reference>
<dbReference type="AlphaFoldDB" id="A0A9P7BZG6"/>
<dbReference type="EMBL" id="JAANIT010008841">
    <property type="protein sequence ID" value="KAG1528299.1"/>
    <property type="molecule type" value="Genomic_DNA"/>
</dbReference>
<evidence type="ECO:0000313" key="1">
    <source>
        <dbReference type="EMBL" id="KAG1528299.1"/>
    </source>
</evidence>
<proteinExistence type="predicted"/>